<feature type="region of interest" description="Disordered" evidence="1">
    <location>
        <begin position="102"/>
        <end position="128"/>
    </location>
</feature>
<evidence type="ECO:0000256" key="1">
    <source>
        <dbReference type="SAM" id="MobiDB-lite"/>
    </source>
</evidence>
<keyword evidence="4" id="KW-1185">Reference proteome</keyword>
<organism evidence="3 4">
    <name type="scientific">Talaromyces rugulosus</name>
    <name type="common">Penicillium rugulosum</name>
    <dbReference type="NCBI Taxonomy" id="121627"/>
    <lineage>
        <taxon>Eukaryota</taxon>
        <taxon>Fungi</taxon>
        <taxon>Dikarya</taxon>
        <taxon>Ascomycota</taxon>
        <taxon>Pezizomycotina</taxon>
        <taxon>Eurotiomycetes</taxon>
        <taxon>Eurotiomycetidae</taxon>
        <taxon>Eurotiales</taxon>
        <taxon>Trichocomaceae</taxon>
        <taxon>Talaromyces</taxon>
        <taxon>Talaromyces sect. Islandici</taxon>
    </lineage>
</organism>
<dbReference type="PANTHER" id="PTHR35204">
    <property type="entry name" value="YALI0A21131P"/>
    <property type="match status" value="1"/>
</dbReference>
<keyword evidence="2" id="KW-0732">Signal</keyword>
<feature type="region of interest" description="Disordered" evidence="1">
    <location>
        <begin position="488"/>
        <end position="515"/>
    </location>
</feature>
<evidence type="ECO:0000313" key="4">
    <source>
        <dbReference type="Proteomes" id="UP000509510"/>
    </source>
</evidence>
<feature type="signal peptide" evidence="2">
    <location>
        <begin position="1"/>
        <end position="19"/>
    </location>
</feature>
<dbReference type="RefSeq" id="XP_035340299.1">
    <property type="nucleotide sequence ID" value="XM_035484406.1"/>
</dbReference>
<dbReference type="GeneID" id="55988716"/>
<protein>
    <submittedName>
        <fullName evidence="3">Uncharacterized protein</fullName>
    </submittedName>
</protein>
<dbReference type="Proteomes" id="UP000509510">
    <property type="component" value="Chromosome I"/>
</dbReference>
<dbReference type="InterPro" id="IPR038921">
    <property type="entry name" value="YOR389W-like"/>
</dbReference>
<dbReference type="AlphaFoldDB" id="A0A7H8QJL0"/>
<feature type="region of interest" description="Disordered" evidence="1">
    <location>
        <begin position="181"/>
        <end position="200"/>
    </location>
</feature>
<gene>
    <name evidence="3" type="ORF">TRUGW13939_01203</name>
</gene>
<dbReference type="EMBL" id="CP055898">
    <property type="protein sequence ID" value="QKX54120.1"/>
    <property type="molecule type" value="Genomic_DNA"/>
</dbReference>
<evidence type="ECO:0000313" key="3">
    <source>
        <dbReference type="EMBL" id="QKX54120.1"/>
    </source>
</evidence>
<reference evidence="4" key="1">
    <citation type="submission" date="2020-06" db="EMBL/GenBank/DDBJ databases">
        <title>A chromosome-scale genome assembly of Talaromyces rugulosus W13939.</title>
        <authorList>
            <person name="Wang B."/>
            <person name="Guo L."/>
            <person name="Ye K."/>
            <person name="Wang L."/>
        </authorList>
    </citation>
    <scope>NUCLEOTIDE SEQUENCE [LARGE SCALE GENOMIC DNA]</scope>
    <source>
        <strain evidence="4">W13939</strain>
    </source>
</reference>
<name>A0A7H8QJL0_TALRU</name>
<accession>A0A7H8QJL0</accession>
<sequence length="515" mass="57104">MSSVARALASLAWVGCAASLHSSDPIEVPSNIHNANHIFNTIHSSMRQWGSSWNHNGMSFFLASVPAGTQFYHGTTDSTQVNGTEWLAFEPQHALFFAHPRGQRPGRPPHNEHPFGSPEQDVLEESADDGDERYGYLHTYSAAKDLRLLYIDGLSAAKTDMGTLDSQDRILFGDKIATLLENTPQSPDGHGPNGPPGEAERAQLACEMAKNEWSGRIDGFLRAEAGFEIILCDFSRDVHLVRMAALLPRTFDDGKDIFQYKSIAARFDGIGGGRVRVNYDNFVTAYAYDNLNVFDDDQSAHPRLANISSEQLAGIRNDLAKLVLDHEANDSSFNWQSIADMIVTRYSDLLQYLASGELDSLEALQTYAVKPYIPFIDVRHRNATLEAERCATQFIPQGECSSTGENLAAKAIYDVSFSICSTVHSILDDTDLDTAVSRLRKLIDYLSWTTWKGCSRKCGFNEECYIPIWPFGTVQDRLSPQCRDTQNNDGEKYWGGFGRPPPGRSPGGPTTSELR</sequence>
<dbReference type="OrthoDB" id="10261782at2759"/>
<dbReference type="KEGG" id="trg:TRUGW13939_01203"/>
<feature type="chain" id="PRO_5028825023" evidence="2">
    <location>
        <begin position="20"/>
        <end position="515"/>
    </location>
</feature>
<evidence type="ECO:0000256" key="2">
    <source>
        <dbReference type="SAM" id="SignalP"/>
    </source>
</evidence>
<proteinExistence type="predicted"/>
<dbReference type="PANTHER" id="PTHR35204:SF1">
    <property type="entry name" value="ENTEROTOXIN"/>
    <property type="match status" value="1"/>
</dbReference>